<accession>A0A165CXU6</accession>
<feature type="transmembrane region" description="Helical" evidence="1">
    <location>
        <begin position="163"/>
        <end position="185"/>
    </location>
</feature>
<proteinExistence type="predicted"/>
<dbReference type="Pfam" id="PF20152">
    <property type="entry name" value="DUF6534"/>
    <property type="match status" value="1"/>
</dbReference>
<dbReference type="STRING" id="1314785.A0A165CXU6"/>
<protein>
    <recommendedName>
        <fullName evidence="2">DUF6534 domain-containing protein</fullName>
    </recommendedName>
</protein>
<reference evidence="3 4" key="1">
    <citation type="journal article" date="2016" name="Mol. Biol. Evol.">
        <title>Comparative Genomics of Early-Diverging Mushroom-Forming Fungi Provides Insights into the Origins of Lignocellulose Decay Capabilities.</title>
        <authorList>
            <person name="Nagy L.G."/>
            <person name="Riley R."/>
            <person name="Tritt A."/>
            <person name="Adam C."/>
            <person name="Daum C."/>
            <person name="Floudas D."/>
            <person name="Sun H."/>
            <person name="Yadav J.S."/>
            <person name="Pangilinan J."/>
            <person name="Larsson K.H."/>
            <person name="Matsuura K."/>
            <person name="Barry K."/>
            <person name="Labutti K."/>
            <person name="Kuo R."/>
            <person name="Ohm R.A."/>
            <person name="Bhattacharya S.S."/>
            <person name="Shirouzu T."/>
            <person name="Yoshinaga Y."/>
            <person name="Martin F.M."/>
            <person name="Grigoriev I.V."/>
            <person name="Hibbett D.S."/>
        </authorList>
    </citation>
    <scope>NUCLEOTIDE SEQUENCE [LARGE SCALE GENOMIC DNA]</scope>
    <source>
        <strain evidence="3 4">93-53</strain>
    </source>
</reference>
<dbReference type="OrthoDB" id="3268207at2759"/>
<organism evidence="3 4">
    <name type="scientific">Laetiporus sulphureus 93-53</name>
    <dbReference type="NCBI Taxonomy" id="1314785"/>
    <lineage>
        <taxon>Eukaryota</taxon>
        <taxon>Fungi</taxon>
        <taxon>Dikarya</taxon>
        <taxon>Basidiomycota</taxon>
        <taxon>Agaricomycotina</taxon>
        <taxon>Agaricomycetes</taxon>
        <taxon>Polyporales</taxon>
        <taxon>Laetiporus</taxon>
    </lineage>
</organism>
<evidence type="ECO:0000313" key="4">
    <source>
        <dbReference type="Proteomes" id="UP000076871"/>
    </source>
</evidence>
<dbReference type="InParanoid" id="A0A165CXU6"/>
<feature type="transmembrane region" description="Helical" evidence="1">
    <location>
        <begin position="51"/>
        <end position="72"/>
    </location>
</feature>
<feature type="transmembrane region" description="Helical" evidence="1">
    <location>
        <begin position="14"/>
        <end position="39"/>
    </location>
</feature>
<evidence type="ECO:0000313" key="3">
    <source>
        <dbReference type="EMBL" id="KZT03696.1"/>
    </source>
</evidence>
<dbReference type="RefSeq" id="XP_040761436.1">
    <property type="nucleotide sequence ID" value="XM_040906549.1"/>
</dbReference>
<dbReference type="GeneID" id="63823578"/>
<evidence type="ECO:0000256" key="1">
    <source>
        <dbReference type="SAM" id="Phobius"/>
    </source>
</evidence>
<feature type="transmembrane region" description="Helical" evidence="1">
    <location>
        <begin position="92"/>
        <end position="110"/>
    </location>
</feature>
<evidence type="ECO:0000259" key="2">
    <source>
        <dbReference type="Pfam" id="PF20152"/>
    </source>
</evidence>
<keyword evidence="1" id="KW-0812">Transmembrane</keyword>
<keyword evidence="4" id="KW-1185">Reference proteome</keyword>
<dbReference type="InterPro" id="IPR045339">
    <property type="entry name" value="DUF6534"/>
</dbReference>
<keyword evidence="1" id="KW-1133">Transmembrane helix</keyword>
<keyword evidence="1" id="KW-0472">Membrane</keyword>
<dbReference type="AlphaFoldDB" id="A0A165CXU6"/>
<dbReference type="Proteomes" id="UP000076871">
    <property type="component" value="Unassembled WGS sequence"/>
</dbReference>
<feature type="transmembrane region" description="Helical" evidence="1">
    <location>
        <begin position="233"/>
        <end position="254"/>
    </location>
</feature>
<gene>
    <name evidence="3" type="ORF">LAESUDRAFT_704354</name>
</gene>
<feature type="transmembrane region" description="Helical" evidence="1">
    <location>
        <begin position="206"/>
        <end position="227"/>
    </location>
</feature>
<name>A0A165CXU6_9APHY</name>
<feature type="domain" description="DUF6534" evidence="2">
    <location>
        <begin position="173"/>
        <end position="259"/>
    </location>
</feature>
<feature type="transmembrane region" description="Helical" evidence="1">
    <location>
        <begin position="122"/>
        <end position="143"/>
    </location>
</feature>
<sequence length="319" mass="35598">MADSTFHFDVGNTLGAIFIGNIVVAIFYGVTSVQTFIYYKRNEGDSWILKHLVFCLWILDGLHLAFITYAVYVYAVRDFGNVLAMITPTWGLMAQVVATGFSDVIIRGIFCHRVWRLSSRTAMNWAVITIIIASSLLAFVMSLVFSVKLYTVDTYFELSKIPWVIYVGLAACVVADVFIAGALCYQLAMRRTRFQRNNSVIRTLMLYSINTGLFTSMCELGCLITYAASPTNFIFMGFYFVLTKLFLNSLLATLNARQSLRQAMTGEVVTIPLSHTPGTAATVSGSEGDRDADIYDVSRIHVHATTEIKTDSILERAYT</sequence>
<dbReference type="PANTHER" id="PTHR40465:SF1">
    <property type="entry name" value="DUF6534 DOMAIN-CONTAINING PROTEIN"/>
    <property type="match status" value="1"/>
</dbReference>
<dbReference type="EMBL" id="KV427642">
    <property type="protein sequence ID" value="KZT03696.1"/>
    <property type="molecule type" value="Genomic_DNA"/>
</dbReference>
<dbReference type="PANTHER" id="PTHR40465">
    <property type="entry name" value="CHROMOSOME 1, WHOLE GENOME SHOTGUN SEQUENCE"/>
    <property type="match status" value="1"/>
</dbReference>